<dbReference type="GO" id="GO:0016740">
    <property type="term" value="F:transferase activity"/>
    <property type="evidence" value="ECO:0007669"/>
    <property type="project" value="UniProtKB-KW"/>
</dbReference>
<dbReference type="PANTHER" id="PTHR23416">
    <property type="entry name" value="SIALIC ACID SYNTHASE-RELATED"/>
    <property type="match status" value="1"/>
</dbReference>
<protein>
    <submittedName>
        <fullName evidence="1">Transferase hexapeptide (Six repeat-containing protein)</fullName>
    </submittedName>
</protein>
<accession>A0A1H9G393</accession>
<evidence type="ECO:0000313" key="2">
    <source>
        <dbReference type="Proteomes" id="UP000182360"/>
    </source>
</evidence>
<proteinExistence type="predicted"/>
<dbReference type="SUPFAM" id="SSF51161">
    <property type="entry name" value="Trimeric LpxA-like enzymes"/>
    <property type="match status" value="1"/>
</dbReference>
<reference evidence="1 2" key="1">
    <citation type="submission" date="2016-10" db="EMBL/GenBank/DDBJ databases">
        <authorList>
            <person name="de Groot N.N."/>
        </authorList>
    </citation>
    <scope>NUCLEOTIDE SEQUENCE [LARGE SCALE GENOMIC DNA]</scope>
    <source>
        <strain evidence="1 2">B25</strain>
    </source>
</reference>
<evidence type="ECO:0000313" key="1">
    <source>
        <dbReference type="EMBL" id="SEQ44551.1"/>
    </source>
</evidence>
<dbReference type="AlphaFoldDB" id="A0A1H9G393"/>
<dbReference type="Gene3D" id="2.160.10.10">
    <property type="entry name" value="Hexapeptide repeat proteins"/>
    <property type="match status" value="1"/>
</dbReference>
<keyword evidence="2" id="KW-1185">Reference proteome</keyword>
<dbReference type="OrthoDB" id="9782926at2"/>
<gene>
    <name evidence="1" type="ORF">SAMN04487977_104265</name>
</gene>
<organism evidence="1 2">
    <name type="scientific">Treponema bryantii</name>
    <dbReference type="NCBI Taxonomy" id="163"/>
    <lineage>
        <taxon>Bacteria</taxon>
        <taxon>Pseudomonadati</taxon>
        <taxon>Spirochaetota</taxon>
        <taxon>Spirochaetia</taxon>
        <taxon>Spirochaetales</taxon>
        <taxon>Treponemataceae</taxon>
        <taxon>Treponema</taxon>
    </lineage>
</organism>
<dbReference type="PANTHER" id="PTHR23416:SF78">
    <property type="entry name" value="LIPOPOLYSACCHARIDE BIOSYNTHESIS O-ACETYL TRANSFERASE WBBJ-RELATED"/>
    <property type="match status" value="1"/>
</dbReference>
<sequence>MKKIFRIINILFYYSIAQFLPDNYFPGIGKISKFIRTRCARSFCKKIDKSAQIQKRVYLGNGSKIEIGCHSSLGAYSKVQNTKLKVGNDVMVGEYLSILGGGHISNRTDIPMRLQGKVPDTELLIEDDVWIGAHCIILPGCKKISKGSIIGAGSVVTHDVDEYSVFAGNPAKKIKSRL</sequence>
<dbReference type="RefSeq" id="WP_074643353.1">
    <property type="nucleotide sequence ID" value="NZ_FOFU01000004.1"/>
</dbReference>
<dbReference type="InterPro" id="IPR011004">
    <property type="entry name" value="Trimer_LpxA-like_sf"/>
</dbReference>
<dbReference type="EMBL" id="FOFU01000004">
    <property type="protein sequence ID" value="SEQ44551.1"/>
    <property type="molecule type" value="Genomic_DNA"/>
</dbReference>
<name>A0A1H9G393_9SPIR</name>
<dbReference type="CDD" id="cd04647">
    <property type="entry name" value="LbH_MAT_like"/>
    <property type="match status" value="1"/>
</dbReference>
<keyword evidence="1" id="KW-0808">Transferase</keyword>
<dbReference type="InterPro" id="IPR051159">
    <property type="entry name" value="Hexapeptide_acetyltransf"/>
</dbReference>
<dbReference type="Proteomes" id="UP000182360">
    <property type="component" value="Unassembled WGS sequence"/>
</dbReference>